<accession>A0A4S5BC08</accession>
<dbReference type="GO" id="GO:0005524">
    <property type="term" value="F:ATP binding"/>
    <property type="evidence" value="ECO:0007669"/>
    <property type="project" value="UniProtKB-KW"/>
</dbReference>
<dbReference type="RefSeq" id="WP_012576898.1">
    <property type="nucleotide sequence ID" value="NZ_CABHMM010000001.1"/>
</dbReference>
<keyword evidence="3" id="KW-0547">Nucleotide-binding</keyword>
<dbReference type="PANTHER" id="PTHR43335:SF4">
    <property type="entry name" value="ABC TRANSPORTER, ATP-BINDING PROTEIN"/>
    <property type="match status" value="1"/>
</dbReference>
<sequence>MDATVEVRGLVKRYASGPTIGPIDFEAQPGQVVAVAGSNGAGKSTTLRMTLGLSAPSRGHALVMGRPYGQLERPGLQVGVFLGGRLGDESMTGREYLTFMAGMMELPNVRRRVRRVLRDCGLERWPKTRIKGYSTGMRQRLGVAGAIIADAPVLVLDEPFNGLDIAGRLWLHDSMRQWSAAGKTVILAAHEIDELQRIATHVLIIMHGRQMAYGPLEQVIADNGGKSGTVFRFAPDVDETRKAMVIGELAITGADLHLSDDGSYLARQTDEAAVFAIAARHDATLVRLDHAEPTLRDVMTGMIRQTPEKERAS</sequence>
<dbReference type="SMART" id="SM00382">
    <property type="entry name" value="AAA"/>
    <property type="match status" value="1"/>
</dbReference>
<evidence type="ECO:0000256" key="3">
    <source>
        <dbReference type="ARBA" id="ARBA00022741"/>
    </source>
</evidence>
<dbReference type="EC" id="3.6.3.25" evidence="6"/>
<dbReference type="InterPro" id="IPR027417">
    <property type="entry name" value="P-loop_NTPase"/>
</dbReference>
<dbReference type="EMBL" id="CCWP01000013">
    <property type="protein sequence ID" value="CEE99071.1"/>
    <property type="molecule type" value="Genomic_DNA"/>
</dbReference>
<name>A0A4S5BC08_BIFLI</name>
<dbReference type="Pfam" id="PF00005">
    <property type="entry name" value="ABC_tran"/>
    <property type="match status" value="1"/>
</dbReference>
<reference evidence="6 8" key="1">
    <citation type="submission" date="2014-09" db="EMBL/GenBank/DDBJ databases">
        <authorList>
            <person name="Bertelli C."/>
        </authorList>
    </citation>
    <scope>NUCLEOTIDE SEQUENCE [LARGE SCALE GENOMIC DNA]</scope>
    <source>
        <strain evidence="6 8">BIC1401111250</strain>
    </source>
</reference>
<evidence type="ECO:0000313" key="8">
    <source>
        <dbReference type="Proteomes" id="UP000043107"/>
    </source>
</evidence>
<evidence type="ECO:0000313" key="6">
    <source>
        <dbReference type="EMBL" id="CEE99071.1"/>
    </source>
</evidence>
<dbReference type="CDD" id="cd03230">
    <property type="entry name" value="ABC_DR_subfamily_A"/>
    <property type="match status" value="1"/>
</dbReference>
<organism evidence="7 9">
    <name type="scientific">Bifidobacterium longum subsp. infantis</name>
    <dbReference type="NCBI Taxonomy" id="1682"/>
    <lineage>
        <taxon>Bacteria</taxon>
        <taxon>Bacillati</taxon>
        <taxon>Actinomycetota</taxon>
        <taxon>Actinomycetes</taxon>
        <taxon>Bifidobacteriales</taxon>
        <taxon>Bifidobacteriaceae</taxon>
        <taxon>Bifidobacterium</taxon>
    </lineage>
</organism>
<dbReference type="AlphaFoldDB" id="A0A4S5BC08"/>
<evidence type="ECO:0000256" key="1">
    <source>
        <dbReference type="ARBA" id="ARBA00005417"/>
    </source>
</evidence>
<dbReference type="InterPro" id="IPR003439">
    <property type="entry name" value="ABC_transporter-like_ATP-bd"/>
</dbReference>
<evidence type="ECO:0000256" key="4">
    <source>
        <dbReference type="ARBA" id="ARBA00022840"/>
    </source>
</evidence>
<reference evidence="7 9" key="2">
    <citation type="submission" date="2019-04" db="EMBL/GenBank/DDBJ databases">
        <title>Genome Announcement To Ensure Probiotic Safety of Bifidobacterium longum subsp infantis UBBI-01.</title>
        <authorList>
            <person name="Sulthana A."/>
            <person name="Lakshmi S.G."/>
            <person name="Madempudi R.S."/>
        </authorList>
    </citation>
    <scope>NUCLEOTIDE SEQUENCE [LARGE SCALE GENOMIC DNA]</scope>
    <source>
        <strain evidence="7 9">UBBI-01</strain>
    </source>
</reference>
<feature type="domain" description="ABC transporter" evidence="5">
    <location>
        <begin position="5"/>
        <end position="232"/>
    </location>
</feature>
<dbReference type="Gene3D" id="3.40.50.300">
    <property type="entry name" value="P-loop containing nucleotide triphosphate hydrolases"/>
    <property type="match status" value="1"/>
</dbReference>
<keyword evidence="6" id="KW-0378">Hydrolase</keyword>
<evidence type="ECO:0000313" key="9">
    <source>
        <dbReference type="Proteomes" id="UP000306697"/>
    </source>
</evidence>
<keyword evidence="2" id="KW-0813">Transport</keyword>
<evidence type="ECO:0000256" key="2">
    <source>
        <dbReference type="ARBA" id="ARBA00022448"/>
    </source>
</evidence>
<keyword evidence="8" id="KW-1185">Reference proteome</keyword>
<dbReference type="PANTHER" id="PTHR43335">
    <property type="entry name" value="ABC TRANSPORTER, ATP-BINDING PROTEIN"/>
    <property type="match status" value="1"/>
</dbReference>
<dbReference type="PROSITE" id="PS50893">
    <property type="entry name" value="ABC_TRANSPORTER_2"/>
    <property type="match status" value="1"/>
</dbReference>
<comment type="similarity">
    <text evidence="1">Belongs to the ABC transporter superfamily.</text>
</comment>
<proteinExistence type="inferred from homology"/>
<gene>
    <name evidence="6" type="primary">skfE</name>
    <name evidence="6" type="ORF">BLIC_c00556</name>
    <name evidence="7" type="ORF">E6L38_04755</name>
</gene>
<keyword evidence="4 7" id="KW-0067">ATP-binding</keyword>
<dbReference type="GO" id="GO:0016887">
    <property type="term" value="F:ATP hydrolysis activity"/>
    <property type="evidence" value="ECO:0007669"/>
    <property type="project" value="InterPro"/>
</dbReference>
<comment type="caution">
    <text evidence="7">The sequence shown here is derived from an EMBL/GenBank/DDBJ whole genome shotgun (WGS) entry which is preliminary data.</text>
</comment>
<evidence type="ECO:0000259" key="5">
    <source>
        <dbReference type="PROSITE" id="PS50893"/>
    </source>
</evidence>
<dbReference type="EMBL" id="SSWL01000006">
    <property type="protein sequence ID" value="THJ29704.1"/>
    <property type="molecule type" value="Genomic_DNA"/>
</dbReference>
<protein>
    <submittedName>
        <fullName evidence="7">ABC transporter ATP-binding protein</fullName>
    </submittedName>
    <submittedName>
        <fullName evidence="6">SkfA peptide export ATP-binding protein SkfE</fullName>
        <ecNumber evidence="6">3.6.3.25</ecNumber>
    </submittedName>
</protein>
<evidence type="ECO:0000313" key="7">
    <source>
        <dbReference type="EMBL" id="THJ29704.1"/>
    </source>
</evidence>
<dbReference type="InterPro" id="IPR003593">
    <property type="entry name" value="AAA+_ATPase"/>
</dbReference>
<dbReference type="Proteomes" id="UP000306697">
    <property type="component" value="Unassembled WGS sequence"/>
</dbReference>
<dbReference type="SUPFAM" id="SSF52540">
    <property type="entry name" value="P-loop containing nucleoside triphosphate hydrolases"/>
    <property type="match status" value="1"/>
</dbReference>
<dbReference type="Proteomes" id="UP000043107">
    <property type="component" value="Unassembled WGS sequence"/>
</dbReference>